<dbReference type="Pfam" id="PF14008">
    <property type="entry name" value="Metallophos_C"/>
    <property type="match status" value="1"/>
</dbReference>
<evidence type="ECO:0000256" key="1">
    <source>
        <dbReference type="ARBA" id="ARBA00004613"/>
    </source>
</evidence>
<dbReference type="InterPro" id="IPR015914">
    <property type="entry name" value="PAPs_N"/>
</dbReference>
<evidence type="ECO:0000256" key="7">
    <source>
        <dbReference type="RuleBase" id="RU361203"/>
    </source>
</evidence>
<dbReference type="InterPro" id="IPR025733">
    <property type="entry name" value="PAPs_C"/>
</dbReference>
<comment type="subunit">
    <text evidence="3">Homodimer.</text>
</comment>
<dbReference type="InterPro" id="IPR041792">
    <property type="entry name" value="MPP_PAP"/>
</dbReference>
<keyword evidence="5" id="KW-0732">Signal</keyword>
<evidence type="ECO:0000259" key="9">
    <source>
        <dbReference type="Pfam" id="PF00149"/>
    </source>
</evidence>
<keyword evidence="8" id="KW-0812">Transmembrane</keyword>
<comment type="similarity">
    <text evidence="2 7">Belongs to the metallophosphoesterase superfamily. Purple acid phosphatase family.</text>
</comment>
<feature type="domain" description="Purple acid phosphatase N-terminal" evidence="11">
    <location>
        <begin position="164"/>
        <end position="266"/>
    </location>
</feature>
<comment type="catalytic activity">
    <reaction evidence="7">
        <text>a phosphate monoester + H2O = an alcohol + phosphate</text>
        <dbReference type="Rhea" id="RHEA:15017"/>
        <dbReference type="ChEBI" id="CHEBI:15377"/>
        <dbReference type="ChEBI" id="CHEBI:30879"/>
        <dbReference type="ChEBI" id="CHEBI:43474"/>
        <dbReference type="ChEBI" id="CHEBI:67140"/>
        <dbReference type="EC" id="3.1.3.2"/>
    </reaction>
</comment>
<feature type="domain" description="Purple acid phosphatase C-terminal" evidence="10">
    <location>
        <begin position="522"/>
        <end position="590"/>
    </location>
</feature>
<evidence type="ECO:0000259" key="10">
    <source>
        <dbReference type="Pfam" id="PF14008"/>
    </source>
</evidence>
<dbReference type="EMBL" id="OZ020112">
    <property type="protein sequence ID" value="CAK9265405.1"/>
    <property type="molecule type" value="Genomic_DNA"/>
</dbReference>
<keyword evidence="7" id="KW-0378">Hydrolase</keyword>
<evidence type="ECO:0000256" key="4">
    <source>
        <dbReference type="ARBA" id="ARBA00022525"/>
    </source>
</evidence>
<evidence type="ECO:0000256" key="8">
    <source>
        <dbReference type="SAM" id="Phobius"/>
    </source>
</evidence>
<evidence type="ECO:0000259" key="11">
    <source>
        <dbReference type="Pfam" id="PF16656"/>
    </source>
</evidence>
<dbReference type="Gene3D" id="2.60.40.380">
    <property type="entry name" value="Purple acid phosphatase-like, N-terminal"/>
    <property type="match status" value="1"/>
</dbReference>
<evidence type="ECO:0000256" key="2">
    <source>
        <dbReference type="ARBA" id="ARBA00008723"/>
    </source>
</evidence>
<organism evidence="12 13">
    <name type="scientific">Sphagnum jensenii</name>
    <dbReference type="NCBI Taxonomy" id="128206"/>
    <lineage>
        <taxon>Eukaryota</taxon>
        <taxon>Viridiplantae</taxon>
        <taxon>Streptophyta</taxon>
        <taxon>Embryophyta</taxon>
        <taxon>Bryophyta</taxon>
        <taxon>Sphagnophytina</taxon>
        <taxon>Sphagnopsida</taxon>
        <taxon>Sphagnales</taxon>
        <taxon>Sphagnaceae</taxon>
        <taxon>Sphagnum</taxon>
    </lineage>
</organism>
<dbReference type="SUPFAM" id="SSF49363">
    <property type="entry name" value="Purple acid phosphatase, N-terminal domain"/>
    <property type="match status" value="1"/>
</dbReference>
<name>A0ABP0WIR9_9BRYO</name>
<evidence type="ECO:0000256" key="3">
    <source>
        <dbReference type="ARBA" id="ARBA00011738"/>
    </source>
</evidence>
<reference evidence="12" key="1">
    <citation type="submission" date="2024-02" db="EMBL/GenBank/DDBJ databases">
        <authorList>
            <consortium name="ELIXIR-Norway"/>
            <consortium name="Elixir Norway"/>
        </authorList>
    </citation>
    <scope>NUCLEOTIDE SEQUENCE</scope>
</reference>
<dbReference type="InterPro" id="IPR008963">
    <property type="entry name" value="Purple_acid_Pase-like_N"/>
</dbReference>
<keyword evidence="6" id="KW-0325">Glycoprotein</keyword>
<keyword evidence="13" id="KW-1185">Reference proteome</keyword>
<comment type="subcellular location">
    <subcellularLocation>
        <location evidence="1">Secreted</location>
    </subcellularLocation>
</comment>
<dbReference type="EC" id="3.1.3.2" evidence="7"/>
<accession>A0ABP0WIR9</accession>
<dbReference type="PANTHER" id="PTHR45778:SF7">
    <property type="entry name" value="PURPLE ACID PHOSPHATASE"/>
    <property type="match status" value="1"/>
</dbReference>
<dbReference type="Pfam" id="PF16656">
    <property type="entry name" value="Pur_ac_phosph_N"/>
    <property type="match status" value="1"/>
</dbReference>
<feature type="domain" description="Calcineurin-like phosphoesterase" evidence="9">
    <location>
        <begin position="302"/>
        <end position="505"/>
    </location>
</feature>
<protein>
    <recommendedName>
        <fullName evidence="7">Purple acid phosphatase</fullName>
        <ecNumber evidence="7">3.1.3.2</ecNumber>
    </recommendedName>
</protein>
<evidence type="ECO:0000256" key="6">
    <source>
        <dbReference type="ARBA" id="ARBA00023180"/>
    </source>
</evidence>
<gene>
    <name evidence="12" type="ORF">CSSPJE1EN1_LOCUS10883</name>
</gene>
<evidence type="ECO:0000313" key="13">
    <source>
        <dbReference type="Proteomes" id="UP001497444"/>
    </source>
</evidence>
<evidence type="ECO:0000313" key="12">
    <source>
        <dbReference type="EMBL" id="CAK9265405.1"/>
    </source>
</evidence>
<keyword evidence="4" id="KW-0964">Secreted</keyword>
<sequence>MKTYMMIWVGVAIAVDHMERIIFTLIAFLLVGMLLKGSIVRAVQFEVLPTKLNRSGDSVNVTWAGIKTPSHYNWVGVYNPAESSDHHFIGYIMLNLASTESASGKGWFTLQLVNMRAPYEFRLFEGYPTHSSNKLKDFEGNVLPSVQGRWAVSTKVEFSNYNEPMHIHLALTSNANEMRVMFVTKDQLRSFVRYGRKETQLDLSTEATSLTYHQSDMCDSPANSPMGWRDPGFIHNAVLKGLDAGKRYYYQVGSAKGGWSSTFSFVSHLPQNEETLGFLFGDLGTSSPYSTHYYVQPESTKTLKWLKRDLDKIGDLPTFVSHIGDISYARGLSWLWDAFFHNIQPIAASSPYHVCIGNHEYNWPKQPFQPKWSPYHTDGGGECGVPYSLRFDMPGNSSLATGTRAPDTRNLYYSLDIGVVHFLYYSTEIDFLPGSKQYMFIAKDLQTVDRKRTPFIVFLGHRPIYSSDSGGGVHAPITQQLRHALEPLLVKNKVSLALAGHIHKYERTCPIQNFTCDETWQSPTHVVIGMAGAIFQPIDEPLSTHPNYPWFPEPKWSQFRSFQWGYVRLHATRHKLTLQYVGNHDGLAHDTIEIPSLDSLQDSKFVDSDHEVSIFKGMMTTKSSHGTMVRYWLVATLGFVAVFLVGLGIGAVASGLAMRWLRIQWQQLSADESL</sequence>
<keyword evidence="8" id="KW-0472">Membrane</keyword>
<proteinExistence type="inferred from homology"/>
<evidence type="ECO:0000256" key="5">
    <source>
        <dbReference type="ARBA" id="ARBA00022729"/>
    </source>
</evidence>
<dbReference type="Gene3D" id="3.60.21.10">
    <property type="match status" value="1"/>
</dbReference>
<keyword evidence="8" id="KW-1133">Transmembrane helix</keyword>
<dbReference type="InterPro" id="IPR004843">
    <property type="entry name" value="Calcineurin-like_PHP"/>
</dbReference>
<dbReference type="CDD" id="cd00839">
    <property type="entry name" value="MPP_PAPs"/>
    <property type="match status" value="1"/>
</dbReference>
<feature type="transmembrane region" description="Helical" evidence="8">
    <location>
        <begin position="631"/>
        <end position="657"/>
    </location>
</feature>
<dbReference type="Proteomes" id="UP001497444">
    <property type="component" value="Chromosome 17"/>
</dbReference>
<dbReference type="SUPFAM" id="SSF56300">
    <property type="entry name" value="Metallo-dependent phosphatases"/>
    <property type="match status" value="1"/>
</dbReference>
<dbReference type="PANTHER" id="PTHR45778">
    <property type="entry name" value="PURPLE ACID PHOSPHATASE-RELATED"/>
    <property type="match status" value="1"/>
</dbReference>
<dbReference type="Pfam" id="PF00149">
    <property type="entry name" value="Metallophos"/>
    <property type="match status" value="1"/>
</dbReference>
<dbReference type="InterPro" id="IPR029052">
    <property type="entry name" value="Metallo-depent_PP-like"/>
</dbReference>